<name>A0A8H6XGX6_9AGAR</name>
<dbReference type="AlphaFoldDB" id="A0A8H6XGX6"/>
<dbReference type="EMBL" id="JACAZI010000018">
    <property type="protein sequence ID" value="KAF7341298.1"/>
    <property type="molecule type" value="Genomic_DNA"/>
</dbReference>
<protein>
    <submittedName>
        <fullName evidence="3">Uncharacterized protein</fullName>
    </submittedName>
</protein>
<feature type="region of interest" description="Disordered" evidence="1">
    <location>
        <begin position="254"/>
        <end position="294"/>
    </location>
</feature>
<feature type="transmembrane region" description="Helical" evidence="2">
    <location>
        <begin position="171"/>
        <end position="192"/>
    </location>
</feature>
<feature type="transmembrane region" description="Helical" evidence="2">
    <location>
        <begin position="64"/>
        <end position="85"/>
    </location>
</feature>
<proteinExistence type="predicted"/>
<evidence type="ECO:0000313" key="4">
    <source>
        <dbReference type="Proteomes" id="UP000620124"/>
    </source>
</evidence>
<dbReference type="OrthoDB" id="2892164at2759"/>
<sequence length="359" mass="38344">MLNIRRDGANIQRATSEPHHLFPLSIMSLLYKRDKPFSDAAVAEVESLHADSPPRSDGEGPSRLQWLVILSVCIMGGWVLANTLYTPKDVIMIKLDKGTTDALDALLHAANQGTSELAVRGMGASELAELDKRALNPFATFTSGNAGAKVGLIVGGVGIFSMGVSNCDQGHFGSCVTGILSGLLLTAAGLWAPVPGRRSLGFYYNNATTTPAHRFITNYLGVLDRNPTFAYGANIGFVHYARTAPSRHRLVIQPNNSTEIGRRQDGTDNDGGSVSYEWTDFGSDGDSSDRNPSDYDSIAGGVAGYIQDNEANNICLTQCIGTSDVYEVGQIQTQAGTDPSYDTECEFSDQMVECGTAGD</sequence>
<keyword evidence="4" id="KW-1185">Reference proteome</keyword>
<keyword evidence="2" id="KW-0472">Membrane</keyword>
<organism evidence="3 4">
    <name type="scientific">Mycena venus</name>
    <dbReference type="NCBI Taxonomy" id="2733690"/>
    <lineage>
        <taxon>Eukaryota</taxon>
        <taxon>Fungi</taxon>
        <taxon>Dikarya</taxon>
        <taxon>Basidiomycota</taxon>
        <taxon>Agaricomycotina</taxon>
        <taxon>Agaricomycetes</taxon>
        <taxon>Agaricomycetidae</taxon>
        <taxon>Agaricales</taxon>
        <taxon>Marasmiineae</taxon>
        <taxon>Mycenaceae</taxon>
        <taxon>Mycena</taxon>
    </lineage>
</organism>
<reference evidence="3" key="1">
    <citation type="submission" date="2020-05" db="EMBL/GenBank/DDBJ databases">
        <title>Mycena genomes resolve the evolution of fungal bioluminescence.</title>
        <authorList>
            <person name="Tsai I.J."/>
        </authorList>
    </citation>
    <scope>NUCLEOTIDE SEQUENCE</scope>
    <source>
        <strain evidence="3">CCC161011</strain>
    </source>
</reference>
<evidence type="ECO:0000256" key="1">
    <source>
        <dbReference type="SAM" id="MobiDB-lite"/>
    </source>
</evidence>
<evidence type="ECO:0000313" key="3">
    <source>
        <dbReference type="EMBL" id="KAF7341298.1"/>
    </source>
</evidence>
<dbReference type="Proteomes" id="UP000620124">
    <property type="component" value="Unassembled WGS sequence"/>
</dbReference>
<evidence type="ECO:0000256" key="2">
    <source>
        <dbReference type="SAM" id="Phobius"/>
    </source>
</evidence>
<keyword evidence="2" id="KW-0812">Transmembrane</keyword>
<keyword evidence="2" id="KW-1133">Transmembrane helix</keyword>
<feature type="transmembrane region" description="Helical" evidence="2">
    <location>
        <begin position="146"/>
        <end position="165"/>
    </location>
</feature>
<accession>A0A8H6XGX6</accession>
<gene>
    <name evidence="3" type="ORF">MVEN_01865900</name>
</gene>
<comment type="caution">
    <text evidence="3">The sequence shown here is derived from an EMBL/GenBank/DDBJ whole genome shotgun (WGS) entry which is preliminary data.</text>
</comment>